<dbReference type="EMBL" id="JANRMS010000393">
    <property type="protein sequence ID" value="KAJ3540712.1"/>
    <property type="molecule type" value="Genomic_DNA"/>
</dbReference>
<sequence length="81" mass="9370">MPSTAIPADFVWHEEVNDLFAPSKICVDVISNWLQSSLDVRLMFLFPNKQWIRFNASVAELQELLHTEYYEYEVPIPPTAG</sequence>
<protein>
    <submittedName>
        <fullName evidence="1">Uncharacterized protein</fullName>
    </submittedName>
</protein>
<organism evidence="1 2">
    <name type="scientific">Fusarium decemcellulare</name>
    <dbReference type="NCBI Taxonomy" id="57161"/>
    <lineage>
        <taxon>Eukaryota</taxon>
        <taxon>Fungi</taxon>
        <taxon>Dikarya</taxon>
        <taxon>Ascomycota</taxon>
        <taxon>Pezizomycotina</taxon>
        <taxon>Sordariomycetes</taxon>
        <taxon>Hypocreomycetidae</taxon>
        <taxon>Hypocreales</taxon>
        <taxon>Nectriaceae</taxon>
        <taxon>Fusarium</taxon>
        <taxon>Fusarium decemcellulare species complex</taxon>
    </lineage>
</organism>
<comment type="caution">
    <text evidence="1">The sequence shown here is derived from an EMBL/GenBank/DDBJ whole genome shotgun (WGS) entry which is preliminary data.</text>
</comment>
<reference evidence="1" key="1">
    <citation type="submission" date="2022-08" db="EMBL/GenBank/DDBJ databases">
        <title>Genome Sequence of Fusarium decemcellulare.</title>
        <authorList>
            <person name="Buettner E."/>
        </authorList>
    </citation>
    <scope>NUCLEOTIDE SEQUENCE</scope>
    <source>
        <strain evidence="1">Babe19</strain>
    </source>
</reference>
<gene>
    <name evidence="1" type="ORF">NM208_g4939</name>
</gene>
<name>A0ACC1SJ24_9HYPO</name>
<keyword evidence="2" id="KW-1185">Reference proteome</keyword>
<dbReference type="Proteomes" id="UP001148629">
    <property type="component" value="Unassembled WGS sequence"/>
</dbReference>
<evidence type="ECO:0000313" key="1">
    <source>
        <dbReference type="EMBL" id="KAJ3540712.1"/>
    </source>
</evidence>
<proteinExistence type="predicted"/>
<accession>A0ACC1SJ24</accession>
<evidence type="ECO:0000313" key="2">
    <source>
        <dbReference type="Proteomes" id="UP001148629"/>
    </source>
</evidence>